<gene>
    <name evidence="1" type="ORF">GSF22_24380</name>
</gene>
<evidence type="ECO:0000313" key="1">
    <source>
        <dbReference type="EMBL" id="MBO4209109.1"/>
    </source>
</evidence>
<reference evidence="1 2" key="1">
    <citation type="submission" date="2019-12" db="EMBL/GenBank/DDBJ databases">
        <title>Whole genome sequencing of endophytic Actinobacterium Micromonospora sp. MPMI6T.</title>
        <authorList>
            <person name="Evv R."/>
            <person name="Podile A.R."/>
        </authorList>
    </citation>
    <scope>NUCLEOTIDE SEQUENCE [LARGE SCALE GENOMIC DNA]</scope>
    <source>
        <strain evidence="1 2">MPMI6</strain>
    </source>
</reference>
<proteinExistence type="predicted"/>
<keyword evidence="2" id="KW-1185">Reference proteome</keyword>
<organism evidence="1 2">
    <name type="scientific">Micromonospora echinofusca</name>
    <dbReference type="NCBI Taxonomy" id="47858"/>
    <lineage>
        <taxon>Bacteria</taxon>
        <taxon>Bacillati</taxon>
        <taxon>Actinomycetota</taxon>
        <taxon>Actinomycetes</taxon>
        <taxon>Micromonosporales</taxon>
        <taxon>Micromonosporaceae</taxon>
        <taxon>Micromonospora</taxon>
    </lineage>
</organism>
<accession>A0ABS3VX33</accession>
<protein>
    <submittedName>
        <fullName evidence="1">Uncharacterized protein</fullName>
    </submittedName>
</protein>
<sequence>MVVFSCGRCGAALTPDLALSMRELIRPAYDGRGPGPATMPRGFFAVDPEPFGTPFVPAENQDDDLLHAMPGLPMMIDGVNVVSAGPRDTIVVHPDDASTLRLHPEGDRLIGCCGPNGTEGSNQVCPCGAEVATLMADCYGPNELHFDPHRVSATEVRRPHADF</sequence>
<dbReference type="Proteomes" id="UP000823521">
    <property type="component" value="Unassembled WGS sequence"/>
</dbReference>
<comment type="caution">
    <text evidence="1">The sequence shown here is derived from an EMBL/GenBank/DDBJ whole genome shotgun (WGS) entry which is preliminary data.</text>
</comment>
<dbReference type="EMBL" id="WVUH01000264">
    <property type="protein sequence ID" value="MBO4209109.1"/>
    <property type="molecule type" value="Genomic_DNA"/>
</dbReference>
<name>A0ABS3VX33_MICEH</name>
<evidence type="ECO:0000313" key="2">
    <source>
        <dbReference type="Proteomes" id="UP000823521"/>
    </source>
</evidence>